<evidence type="ECO:0000313" key="2">
    <source>
        <dbReference type="Proteomes" id="UP000183832"/>
    </source>
</evidence>
<gene>
    <name evidence="1" type="ORF">CLUMA_CG021309</name>
</gene>
<proteinExistence type="predicted"/>
<organism evidence="1 2">
    <name type="scientific">Clunio marinus</name>
    <dbReference type="NCBI Taxonomy" id="568069"/>
    <lineage>
        <taxon>Eukaryota</taxon>
        <taxon>Metazoa</taxon>
        <taxon>Ecdysozoa</taxon>
        <taxon>Arthropoda</taxon>
        <taxon>Hexapoda</taxon>
        <taxon>Insecta</taxon>
        <taxon>Pterygota</taxon>
        <taxon>Neoptera</taxon>
        <taxon>Endopterygota</taxon>
        <taxon>Diptera</taxon>
        <taxon>Nematocera</taxon>
        <taxon>Chironomoidea</taxon>
        <taxon>Chironomidae</taxon>
        <taxon>Clunio</taxon>
    </lineage>
</organism>
<dbReference type="EMBL" id="CVRI01000075">
    <property type="protein sequence ID" value="CRL08474.1"/>
    <property type="molecule type" value="Genomic_DNA"/>
</dbReference>
<evidence type="ECO:0000313" key="1">
    <source>
        <dbReference type="EMBL" id="CRL08474.1"/>
    </source>
</evidence>
<dbReference type="Proteomes" id="UP000183832">
    <property type="component" value="Unassembled WGS sequence"/>
</dbReference>
<dbReference type="AlphaFoldDB" id="A0A1J1J8W2"/>
<sequence length="81" mass="9399">MYCLQCLLPVSTSITKTIRDKQFLHTQTVSNTLSHIILFGTKAMHTLFTRFHYCSFPTMPERNRKLSILAKLYGDIMLKGF</sequence>
<reference evidence="1 2" key="1">
    <citation type="submission" date="2015-04" db="EMBL/GenBank/DDBJ databases">
        <authorList>
            <person name="Syromyatnikov M.Y."/>
            <person name="Popov V.N."/>
        </authorList>
    </citation>
    <scope>NUCLEOTIDE SEQUENCE [LARGE SCALE GENOMIC DNA]</scope>
</reference>
<keyword evidence="2" id="KW-1185">Reference proteome</keyword>
<name>A0A1J1J8W2_9DIPT</name>
<protein>
    <submittedName>
        <fullName evidence="1">CLUMA_CG021309, isoform A</fullName>
    </submittedName>
</protein>
<accession>A0A1J1J8W2</accession>